<dbReference type="WBParaSite" id="Csp11.Scaffold628.g6993.t1">
    <property type="protein sequence ID" value="Csp11.Scaffold628.g6993.t1"/>
    <property type="gene ID" value="Csp11.Scaffold628.g6993"/>
</dbReference>
<dbReference type="Proteomes" id="UP000095282">
    <property type="component" value="Unplaced"/>
</dbReference>
<dbReference type="AlphaFoldDB" id="A0A1I7TL50"/>
<reference evidence="2" key="1">
    <citation type="submission" date="2016-11" db="UniProtKB">
        <authorList>
            <consortium name="WormBaseParasite"/>
        </authorList>
    </citation>
    <scope>IDENTIFICATION</scope>
</reference>
<organism evidence="1 2">
    <name type="scientific">Caenorhabditis tropicalis</name>
    <dbReference type="NCBI Taxonomy" id="1561998"/>
    <lineage>
        <taxon>Eukaryota</taxon>
        <taxon>Metazoa</taxon>
        <taxon>Ecdysozoa</taxon>
        <taxon>Nematoda</taxon>
        <taxon>Chromadorea</taxon>
        <taxon>Rhabditida</taxon>
        <taxon>Rhabditina</taxon>
        <taxon>Rhabditomorpha</taxon>
        <taxon>Rhabditoidea</taxon>
        <taxon>Rhabditidae</taxon>
        <taxon>Peloderinae</taxon>
        <taxon>Caenorhabditis</taxon>
    </lineage>
</organism>
<name>A0A1I7TL50_9PELO</name>
<proteinExistence type="predicted"/>
<sequence>MAAVFDVSVGQMWFKTEVVGKKKILVDGIVVTEEELHHHSLTPIPLKKTELKEGEMGKLRETYVKVTEALVGVNGSDEVFLRTIKPL</sequence>
<keyword evidence="1" id="KW-1185">Reference proteome</keyword>
<accession>A0A1I7TL50</accession>
<evidence type="ECO:0000313" key="2">
    <source>
        <dbReference type="WBParaSite" id="Csp11.Scaffold628.g6993.t1"/>
    </source>
</evidence>
<evidence type="ECO:0000313" key="1">
    <source>
        <dbReference type="Proteomes" id="UP000095282"/>
    </source>
</evidence>
<protein>
    <submittedName>
        <fullName evidence="2">ASCH domain-containing protein</fullName>
    </submittedName>
</protein>